<dbReference type="PANTHER" id="PTHR48100:SF1">
    <property type="entry name" value="HISTIDINE PHOSPHATASE FAMILY PROTEIN-RELATED"/>
    <property type="match status" value="1"/>
</dbReference>
<dbReference type="PANTHER" id="PTHR48100">
    <property type="entry name" value="BROAD-SPECIFICITY PHOSPHATASE YOR283W-RELATED"/>
    <property type="match status" value="1"/>
</dbReference>
<sequence length="195" mass="22139">MTTYIDVIRHGEPVGGRRYRGYSVDDPLTEKGWSQMRAAVPEKPQWQHIISSPLKRCLEFSQELANDLQITFNVEDNLKEIGFGDWEGKTPEEILAEDSEALNHFYQDPINNRPQGAEPLDTFSERVWNAYQAIIKNHHDKHVLIVAHAGVARAITANILKMSLDDVYSRLRVEYGAIVSSSIDNDAPPRLIIKS</sequence>
<gene>
    <name evidence="1" type="ORF">MNBD_GAMMA06-1701</name>
</gene>
<dbReference type="GO" id="GO:0005737">
    <property type="term" value="C:cytoplasm"/>
    <property type="evidence" value="ECO:0007669"/>
    <property type="project" value="TreeGrafter"/>
</dbReference>
<dbReference type="SMART" id="SM00855">
    <property type="entry name" value="PGAM"/>
    <property type="match status" value="1"/>
</dbReference>
<dbReference type="EC" id="3.1.3.73" evidence="1"/>
<dbReference type="SUPFAM" id="SSF53254">
    <property type="entry name" value="Phosphoglycerate mutase-like"/>
    <property type="match status" value="1"/>
</dbReference>
<dbReference type="Gene3D" id="3.40.50.1240">
    <property type="entry name" value="Phosphoglycerate mutase-like"/>
    <property type="match status" value="1"/>
</dbReference>
<dbReference type="InterPro" id="IPR050275">
    <property type="entry name" value="PGM_Phosphatase"/>
</dbReference>
<reference evidence="1" key="1">
    <citation type="submission" date="2018-06" db="EMBL/GenBank/DDBJ databases">
        <authorList>
            <person name="Zhirakovskaya E."/>
        </authorList>
    </citation>
    <scope>NUCLEOTIDE SEQUENCE</scope>
</reference>
<dbReference type="CDD" id="cd07067">
    <property type="entry name" value="HP_PGM_like"/>
    <property type="match status" value="1"/>
</dbReference>
<dbReference type="EMBL" id="UOFD01000006">
    <property type="protein sequence ID" value="VAW50150.1"/>
    <property type="molecule type" value="Genomic_DNA"/>
</dbReference>
<name>A0A3B0WCK2_9ZZZZ</name>
<dbReference type="InterPro" id="IPR029033">
    <property type="entry name" value="His_PPase_superfam"/>
</dbReference>
<keyword evidence="1" id="KW-0378">Hydrolase</keyword>
<dbReference type="Pfam" id="PF00300">
    <property type="entry name" value="His_Phos_1"/>
    <property type="match status" value="1"/>
</dbReference>
<evidence type="ECO:0000313" key="1">
    <source>
        <dbReference type="EMBL" id="VAW50150.1"/>
    </source>
</evidence>
<dbReference type="AlphaFoldDB" id="A0A3B0WCK2"/>
<dbReference type="GO" id="GO:0043755">
    <property type="term" value="F:alpha-ribazole phosphatase activity"/>
    <property type="evidence" value="ECO:0007669"/>
    <property type="project" value="UniProtKB-EC"/>
</dbReference>
<dbReference type="PIRSF" id="PIRSF000709">
    <property type="entry name" value="6PFK_2-Ptase"/>
    <property type="match status" value="1"/>
</dbReference>
<accession>A0A3B0WCK2</accession>
<proteinExistence type="predicted"/>
<organism evidence="1">
    <name type="scientific">hydrothermal vent metagenome</name>
    <dbReference type="NCBI Taxonomy" id="652676"/>
    <lineage>
        <taxon>unclassified sequences</taxon>
        <taxon>metagenomes</taxon>
        <taxon>ecological metagenomes</taxon>
    </lineage>
</organism>
<protein>
    <submittedName>
        <fullName evidence="1">Alpha-ribazole-5'-phosphate phosphatase</fullName>
        <ecNumber evidence="1">3.1.3.73</ecNumber>
    </submittedName>
</protein>
<dbReference type="InterPro" id="IPR013078">
    <property type="entry name" value="His_Pase_superF_clade-1"/>
</dbReference>